<evidence type="ECO:0000313" key="2">
    <source>
        <dbReference type="Proteomes" id="UP000317371"/>
    </source>
</evidence>
<dbReference type="PANTHER" id="PTHR38009">
    <property type="entry name" value="CONSERVED HYPOTHETICAL PHAGE TAIL PROTEIN"/>
    <property type="match status" value="1"/>
</dbReference>
<organism evidence="1 2">
    <name type="scientific">Litorilinea aerophila</name>
    <dbReference type="NCBI Taxonomy" id="1204385"/>
    <lineage>
        <taxon>Bacteria</taxon>
        <taxon>Bacillati</taxon>
        <taxon>Chloroflexota</taxon>
        <taxon>Caldilineae</taxon>
        <taxon>Caldilineales</taxon>
        <taxon>Caldilineaceae</taxon>
        <taxon>Litorilinea</taxon>
    </lineage>
</organism>
<accession>A0A540VFN4</accession>
<dbReference type="AlphaFoldDB" id="A0A540VFN4"/>
<dbReference type="GO" id="GO:0005198">
    <property type="term" value="F:structural molecule activity"/>
    <property type="evidence" value="ECO:0007669"/>
    <property type="project" value="InterPro"/>
</dbReference>
<proteinExistence type="predicted"/>
<dbReference type="RefSeq" id="WP_141610387.1">
    <property type="nucleotide sequence ID" value="NZ_VIGC02000013.1"/>
</dbReference>
<gene>
    <name evidence="1" type="ORF">FKZ61_12070</name>
</gene>
<keyword evidence="2" id="KW-1185">Reference proteome</keyword>
<dbReference type="Pfam" id="PF06841">
    <property type="entry name" value="Phage_T4_gp19"/>
    <property type="match status" value="1"/>
</dbReference>
<name>A0A540VFN4_9CHLR</name>
<comment type="caution">
    <text evidence="1">The sequence shown here is derived from an EMBL/GenBank/DDBJ whole genome shotgun (WGS) entry which is preliminary data.</text>
</comment>
<protein>
    <submittedName>
        <fullName evidence="1">Phage tail protein</fullName>
    </submittedName>
</protein>
<dbReference type="InParanoid" id="A0A540VFN4"/>
<dbReference type="NCBIfam" id="TIGR02241">
    <property type="entry name" value="conserved hypothetical phage tail region protein"/>
    <property type="match status" value="1"/>
</dbReference>
<evidence type="ECO:0000313" key="1">
    <source>
        <dbReference type="EMBL" id="TQE95568.1"/>
    </source>
</evidence>
<dbReference type="Proteomes" id="UP000317371">
    <property type="component" value="Unassembled WGS sequence"/>
</dbReference>
<dbReference type="EMBL" id="VIGC01000013">
    <property type="protein sequence ID" value="TQE95568.1"/>
    <property type="molecule type" value="Genomic_DNA"/>
</dbReference>
<dbReference type="OrthoDB" id="9799891at2"/>
<dbReference type="InterPro" id="IPR010667">
    <property type="entry name" value="Phage_T4_Gp19"/>
</dbReference>
<dbReference type="PANTHER" id="PTHR38009:SF1">
    <property type="entry name" value="CONSERVED HYPOTHETICAL PHAGE TAIL PROTEIN"/>
    <property type="match status" value="1"/>
</dbReference>
<reference evidence="1 2" key="1">
    <citation type="submission" date="2019-06" db="EMBL/GenBank/DDBJ databases">
        <title>Genome sequence of Litorilinea aerophila BAA-2444.</title>
        <authorList>
            <person name="Maclea K.S."/>
            <person name="Maurais E.G."/>
            <person name="Iannazzi L.C."/>
        </authorList>
    </citation>
    <scope>NUCLEOTIDE SEQUENCE [LARGE SCALE GENOMIC DNA]</scope>
    <source>
        <strain evidence="1 2">ATCC BAA-2444</strain>
    </source>
</reference>
<sequence length="158" mass="17709">MTEERQPDPLHVFRFRVDFQESQGKVPLCSGQFSECSGLEATMEPHVIKEGGRNFGAVQRAGRVTFGTVILKRGITTTQHLWQWFDFVTRTNAYAYRLTATITIQDAAGRPRLTWELTNVLPTKFKVPDLNATAREVGVEELHLVHEGMKLIAPGGSP</sequence>
<dbReference type="InterPro" id="IPR011747">
    <property type="entry name" value="CHP02241"/>
</dbReference>